<dbReference type="AlphaFoldDB" id="A0A1H9DZ61"/>
<dbReference type="EMBL" id="FOFS01000004">
    <property type="protein sequence ID" value="SEQ18744.1"/>
    <property type="molecule type" value="Genomic_DNA"/>
</dbReference>
<dbReference type="STRING" id="489703.SAMN04488038_104221"/>
<keyword evidence="9" id="KW-1185">Reference proteome</keyword>
<dbReference type="PANTHER" id="PTHR30288">
    <property type="entry name" value="FLAGELLAR CAP/ASSEMBLY PROTEIN FLID"/>
    <property type="match status" value="1"/>
</dbReference>
<name>A0A1H9DZ61_9GAMM</name>
<comment type="subunit">
    <text evidence="2 5">Homopentamer.</text>
</comment>
<feature type="domain" description="Flagellar hook-associated protein 2 N-terminal" evidence="6">
    <location>
        <begin position="10"/>
        <end position="106"/>
    </location>
</feature>
<evidence type="ECO:0000256" key="3">
    <source>
        <dbReference type="ARBA" id="ARBA00023054"/>
    </source>
</evidence>
<dbReference type="GO" id="GO:0071973">
    <property type="term" value="P:bacterial-type flagellum-dependent cell motility"/>
    <property type="evidence" value="ECO:0007669"/>
    <property type="project" value="TreeGrafter"/>
</dbReference>
<dbReference type="Pfam" id="PF02465">
    <property type="entry name" value="FliD_N"/>
    <property type="match status" value="1"/>
</dbReference>
<evidence type="ECO:0000259" key="7">
    <source>
        <dbReference type="Pfam" id="PF07195"/>
    </source>
</evidence>
<gene>
    <name evidence="8" type="ORF">SAMN04488038_104221</name>
</gene>
<keyword evidence="8" id="KW-0969">Cilium</keyword>
<keyword evidence="5" id="KW-0964">Secreted</keyword>
<dbReference type="InterPro" id="IPR010810">
    <property type="entry name" value="Flagellin_hook_IN_motif"/>
</dbReference>
<dbReference type="GO" id="GO:0007155">
    <property type="term" value="P:cell adhesion"/>
    <property type="evidence" value="ECO:0007669"/>
    <property type="project" value="InterPro"/>
</dbReference>
<evidence type="ECO:0000259" key="6">
    <source>
        <dbReference type="Pfam" id="PF02465"/>
    </source>
</evidence>
<dbReference type="OrthoDB" id="9810816at2"/>
<protein>
    <recommendedName>
        <fullName evidence="5">Flagellar hook-associated protein 2</fullName>
        <shortName evidence="5">HAP2</shortName>
    </recommendedName>
    <alternativeName>
        <fullName evidence="5">Flagellar cap protein</fullName>
    </alternativeName>
</protein>
<dbReference type="InterPro" id="IPR040026">
    <property type="entry name" value="FliD"/>
</dbReference>
<evidence type="ECO:0000313" key="9">
    <source>
        <dbReference type="Proteomes" id="UP000199233"/>
    </source>
</evidence>
<comment type="similarity">
    <text evidence="1 5">Belongs to the FliD family.</text>
</comment>
<dbReference type="InterPro" id="IPR003481">
    <property type="entry name" value="FliD_N"/>
</dbReference>
<keyword evidence="3 5" id="KW-0175">Coiled coil</keyword>
<reference evidence="8 9" key="1">
    <citation type="submission" date="2016-10" db="EMBL/GenBank/DDBJ databases">
        <authorList>
            <person name="de Groot N.N."/>
        </authorList>
    </citation>
    <scope>NUCLEOTIDE SEQUENCE [LARGE SCALE GENOMIC DNA]</scope>
    <source>
        <strain evidence="8 9">DSM 25927</strain>
    </source>
</reference>
<dbReference type="Proteomes" id="UP000199233">
    <property type="component" value="Unassembled WGS sequence"/>
</dbReference>
<feature type="coiled-coil region" evidence="5">
    <location>
        <begin position="381"/>
        <end position="408"/>
    </location>
</feature>
<organism evidence="8 9">
    <name type="scientific">Solimonas aquatica</name>
    <dbReference type="NCBI Taxonomy" id="489703"/>
    <lineage>
        <taxon>Bacteria</taxon>
        <taxon>Pseudomonadati</taxon>
        <taxon>Pseudomonadota</taxon>
        <taxon>Gammaproteobacteria</taxon>
        <taxon>Nevskiales</taxon>
        <taxon>Nevskiaceae</taxon>
        <taxon>Solimonas</taxon>
    </lineage>
</organism>
<dbReference type="GO" id="GO:0009421">
    <property type="term" value="C:bacterial-type flagellum filament cap"/>
    <property type="evidence" value="ECO:0007669"/>
    <property type="project" value="InterPro"/>
</dbReference>
<dbReference type="PANTHER" id="PTHR30288:SF0">
    <property type="entry name" value="FLAGELLAR HOOK-ASSOCIATED PROTEIN 2"/>
    <property type="match status" value="1"/>
</dbReference>
<evidence type="ECO:0000313" key="8">
    <source>
        <dbReference type="EMBL" id="SEQ18744.1"/>
    </source>
</evidence>
<feature type="domain" description="Flagellar hook-associated protein 2 C-terminal" evidence="7">
    <location>
        <begin position="204"/>
        <end position="424"/>
    </location>
</feature>
<evidence type="ECO:0000256" key="4">
    <source>
        <dbReference type="ARBA" id="ARBA00023143"/>
    </source>
</evidence>
<dbReference type="Pfam" id="PF07195">
    <property type="entry name" value="FliD_C"/>
    <property type="match status" value="1"/>
</dbReference>
<keyword evidence="8" id="KW-0282">Flagellum</keyword>
<dbReference type="RefSeq" id="WP_093283697.1">
    <property type="nucleotide sequence ID" value="NZ_FOFS01000004.1"/>
</dbReference>
<dbReference type="GO" id="GO:0005576">
    <property type="term" value="C:extracellular region"/>
    <property type="evidence" value="ECO:0007669"/>
    <property type="project" value="UniProtKB-SubCell"/>
</dbReference>
<dbReference type="Pfam" id="PF07196">
    <property type="entry name" value="Flagellin_IN"/>
    <property type="match status" value="1"/>
</dbReference>
<keyword evidence="4 5" id="KW-0975">Bacterial flagellum</keyword>
<dbReference type="GO" id="GO:0009424">
    <property type="term" value="C:bacterial-type flagellum hook"/>
    <property type="evidence" value="ECO:0007669"/>
    <property type="project" value="UniProtKB-UniRule"/>
</dbReference>
<evidence type="ECO:0000256" key="1">
    <source>
        <dbReference type="ARBA" id="ARBA00009764"/>
    </source>
</evidence>
<evidence type="ECO:0000256" key="2">
    <source>
        <dbReference type="ARBA" id="ARBA00011255"/>
    </source>
</evidence>
<comment type="subcellular location">
    <subcellularLocation>
        <location evidence="5">Secreted</location>
    </subcellularLocation>
    <subcellularLocation>
        <location evidence="5">Bacterial flagellum</location>
    </subcellularLocation>
</comment>
<comment type="function">
    <text evidence="5">Required for morphogenesis and for the elongation of the flagellar filament by facilitating polymerization of the flagellin monomers at the tip of growing filament. Forms a capping structure, which prevents flagellin subunits (transported through the central channel of the flagellum) from leaking out without polymerization at the distal end.</text>
</comment>
<dbReference type="InterPro" id="IPR010809">
    <property type="entry name" value="FliD_C"/>
</dbReference>
<sequence length="450" mass="45630">MAITSAGVGSGLDIESLITKLVTADRTAPQTRITTRKSELSSELSAVGTVKSLLSSVQSKLSALVDDGALSSVKASSSDETLFTASAASGTASGSYDVEVVALAKASKKISSAISGGADAVLGAGDVNISVGSKSFKVTLGSTDNTLANLRDAINAATDNTGVTASLITESGGTHLLLTANETGAASEITVSSSLMSFTSKQPGSDAHLKVEGYDVYSASNTVTDAVEGVTLNLLAAKEGTTNSLSVATDSSSIQTALNSFIGVYNTTMSTLRSMVSYDATTKTAGALNGDSLVRGAIQQLRSIIGGTVSGAGSFSNLADIGITADASGKLSLSSSDFTSALTKDAASVQKLFNVSGGYGKQLDSMLDTLVGTDGSMVSRVDSLNSQLKTLANEQDSLDARMTAAEARYRKQYTALDTMLAKMNTTSSFLTQQLTAIANLNNSSGSSSSG</sequence>
<proteinExistence type="inferred from homology"/>
<accession>A0A1H9DZ61</accession>
<keyword evidence="8" id="KW-0966">Cell projection</keyword>
<evidence type="ECO:0000256" key="5">
    <source>
        <dbReference type="RuleBase" id="RU362066"/>
    </source>
</evidence>